<dbReference type="EMBL" id="JBHMBC010000018">
    <property type="protein sequence ID" value="MFB9820292.1"/>
    <property type="molecule type" value="Genomic_DNA"/>
</dbReference>
<dbReference type="Gene3D" id="3.30.420.40">
    <property type="match status" value="2"/>
</dbReference>
<dbReference type="Pfam" id="PF00480">
    <property type="entry name" value="ROK"/>
    <property type="match status" value="1"/>
</dbReference>
<dbReference type="Gene3D" id="1.10.10.10">
    <property type="entry name" value="Winged helix-like DNA-binding domain superfamily/Winged helix DNA-binding domain"/>
    <property type="match status" value="1"/>
</dbReference>
<reference evidence="2 3" key="1">
    <citation type="submission" date="2024-09" db="EMBL/GenBank/DDBJ databases">
        <authorList>
            <person name="Sun Q."/>
            <person name="Mori K."/>
        </authorList>
    </citation>
    <scope>NUCLEOTIDE SEQUENCE [LARGE SCALE GENOMIC DNA]</scope>
    <source>
        <strain evidence="2 3">JCM 1334</strain>
    </source>
</reference>
<organism evidence="2 3">
    <name type="scientific">Arthrobacter ramosus</name>
    <dbReference type="NCBI Taxonomy" id="1672"/>
    <lineage>
        <taxon>Bacteria</taxon>
        <taxon>Bacillati</taxon>
        <taxon>Actinomycetota</taxon>
        <taxon>Actinomycetes</taxon>
        <taxon>Micrococcales</taxon>
        <taxon>Micrococcaceae</taxon>
        <taxon>Arthrobacter</taxon>
    </lineage>
</organism>
<dbReference type="PANTHER" id="PTHR18964:SF173">
    <property type="entry name" value="GLUCOKINASE"/>
    <property type="match status" value="1"/>
</dbReference>
<dbReference type="RefSeq" id="WP_344788058.1">
    <property type="nucleotide sequence ID" value="NZ_BAAAWN010000001.1"/>
</dbReference>
<dbReference type="InterPro" id="IPR036390">
    <property type="entry name" value="WH_DNA-bd_sf"/>
</dbReference>
<dbReference type="Proteomes" id="UP001589702">
    <property type="component" value="Unassembled WGS sequence"/>
</dbReference>
<sequence>MSELSTDRSPANTILRLVAEGKVTSRAQAARVTGMARSTIGLHVDQMLRDEVLAELEESQGARGRPARELTVGRGAGYVVDVIFDRTNTCVAISDASAAVVDSRTIDILLNPDPKAVIGKVLDAAADLLSGHGLVLSDVRQVIASVPAPVDFHEGVTAHRSIMAGWEGIQIAKILSEHFGAPALMDNDANLMALGAATTVHRDELPLLHLQLSTGIGAGLITADAKIHRGADGSAGDIGHLRIDSRAQARCQCGKVGCIGAYASLHAVMSQLGIETDSVTDPRAGREALTQLVRKADPAALAALRDAAGHLGQLTAILVDMFNPRTIVLGGGMIELSDDVLSTIRGVVYQEALSIATRRLVISPSRLGNKAALVGAARLGADELLDMSPQVGQARYLAE</sequence>
<dbReference type="InterPro" id="IPR036388">
    <property type="entry name" value="WH-like_DNA-bd_sf"/>
</dbReference>
<name>A0ABV5XZX3_ARTRM</name>
<dbReference type="InterPro" id="IPR000600">
    <property type="entry name" value="ROK"/>
</dbReference>
<gene>
    <name evidence="2" type="ORF">ACFFP1_12390</name>
</gene>
<dbReference type="SUPFAM" id="SSF53067">
    <property type="entry name" value="Actin-like ATPase domain"/>
    <property type="match status" value="1"/>
</dbReference>
<proteinExistence type="inferred from homology"/>
<evidence type="ECO:0000256" key="1">
    <source>
        <dbReference type="ARBA" id="ARBA00006479"/>
    </source>
</evidence>
<evidence type="ECO:0000313" key="2">
    <source>
        <dbReference type="EMBL" id="MFB9820292.1"/>
    </source>
</evidence>
<comment type="similarity">
    <text evidence="1">Belongs to the ROK (NagC/XylR) family.</text>
</comment>
<keyword evidence="3" id="KW-1185">Reference proteome</keyword>
<dbReference type="InterPro" id="IPR043129">
    <property type="entry name" value="ATPase_NBD"/>
</dbReference>
<dbReference type="SUPFAM" id="SSF46785">
    <property type="entry name" value="Winged helix' DNA-binding domain"/>
    <property type="match status" value="1"/>
</dbReference>
<evidence type="ECO:0000313" key="3">
    <source>
        <dbReference type="Proteomes" id="UP001589702"/>
    </source>
</evidence>
<protein>
    <submittedName>
        <fullName evidence="2">ROK family protein</fullName>
    </submittedName>
</protein>
<dbReference type="PANTHER" id="PTHR18964">
    <property type="entry name" value="ROK (REPRESSOR, ORF, KINASE) FAMILY"/>
    <property type="match status" value="1"/>
</dbReference>
<accession>A0ABV5XZX3</accession>
<comment type="caution">
    <text evidence="2">The sequence shown here is derived from an EMBL/GenBank/DDBJ whole genome shotgun (WGS) entry which is preliminary data.</text>
</comment>